<evidence type="ECO:0000256" key="1">
    <source>
        <dbReference type="ARBA" id="ARBA00004651"/>
    </source>
</evidence>
<dbReference type="NCBIfam" id="TIGR00974">
    <property type="entry name" value="3a0107s02c"/>
    <property type="match status" value="1"/>
</dbReference>
<dbReference type="GO" id="GO:0005886">
    <property type="term" value="C:plasma membrane"/>
    <property type="evidence" value="ECO:0007669"/>
    <property type="project" value="UniProtKB-SubCell"/>
</dbReference>
<evidence type="ECO:0000259" key="10">
    <source>
        <dbReference type="PROSITE" id="PS50928"/>
    </source>
</evidence>
<dbReference type="CDD" id="cd06261">
    <property type="entry name" value="TM_PBP2"/>
    <property type="match status" value="1"/>
</dbReference>
<dbReference type="AlphaFoldDB" id="A0A212K7X5"/>
<feature type="transmembrane region" description="Helical" evidence="9">
    <location>
        <begin position="148"/>
        <end position="172"/>
    </location>
</feature>
<evidence type="ECO:0000256" key="2">
    <source>
        <dbReference type="ARBA" id="ARBA00007069"/>
    </source>
</evidence>
<reference evidence="11" key="1">
    <citation type="submission" date="2016-04" db="EMBL/GenBank/DDBJ databases">
        <authorList>
            <person name="Evans L.H."/>
            <person name="Alamgir A."/>
            <person name="Owens N."/>
            <person name="Weber N.D."/>
            <person name="Virtaneva K."/>
            <person name="Barbian K."/>
            <person name="Babar A."/>
            <person name="Rosenke K."/>
        </authorList>
    </citation>
    <scope>NUCLEOTIDE SEQUENCE</scope>
    <source>
        <strain evidence="11">92-2</strain>
    </source>
</reference>
<dbReference type="GO" id="GO:0005315">
    <property type="term" value="F:phosphate transmembrane transporter activity"/>
    <property type="evidence" value="ECO:0007669"/>
    <property type="project" value="InterPro"/>
</dbReference>
<feature type="domain" description="ABC transmembrane type-1" evidence="10">
    <location>
        <begin position="111"/>
        <end position="319"/>
    </location>
</feature>
<evidence type="ECO:0000256" key="3">
    <source>
        <dbReference type="ARBA" id="ARBA00016864"/>
    </source>
</evidence>
<accession>A0A212K7X5</accession>
<dbReference type="PROSITE" id="PS50928">
    <property type="entry name" value="ABC_TM1"/>
    <property type="match status" value="1"/>
</dbReference>
<dbReference type="SUPFAM" id="SSF161098">
    <property type="entry name" value="MetI-like"/>
    <property type="match status" value="1"/>
</dbReference>
<keyword evidence="4" id="KW-0813">Transport</keyword>
<keyword evidence="7 9" id="KW-1133">Transmembrane helix</keyword>
<dbReference type="InterPro" id="IPR035906">
    <property type="entry name" value="MetI-like_sf"/>
</dbReference>
<evidence type="ECO:0000256" key="4">
    <source>
        <dbReference type="ARBA" id="ARBA00022448"/>
    </source>
</evidence>
<dbReference type="InterPro" id="IPR000515">
    <property type="entry name" value="MetI-like"/>
</dbReference>
<dbReference type="PANTHER" id="PTHR43470">
    <property type="entry name" value="PHOSPHATE TRANSPORT SYSTEM PERMEASE PROTEIN PSTA-RELATED"/>
    <property type="match status" value="1"/>
</dbReference>
<feature type="transmembrane region" description="Helical" evidence="9">
    <location>
        <begin position="302"/>
        <end position="322"/>
    </location>
</feature>
<keyword evidence="8 9" id="KW-0472">Membrane</keyword>
<dbReference type="PANTHER" id="PTHR43470:SF3">
    <property type="entry name" value="PHOSPHATE TRANSPORT SYSTEM PERMEASE PROTEIN PSTA-RELATED"/>
    <property type="match status" value="1"/>
</dbReference>
<protein>
    <recommendedName>
        <fullName evidence="3 9">Phosphate transport system permease protein PstA</fullName>
    </recommendedName>
</protein>
<evidence type="ECO:0000313" key="11">
    <source>
        <dbReference type="EMBL" id="SBW07708.1"/>
    </source>
</evidence>
<comment type="subcellular location">
    <subcellularLocation>
        <location evidence="1 9">Cell membrane</location>
        <topology evidence="1 9">Multi-pass membrane protein</topology>
    </subcellularLocation>
</comment>
<feature type="transmembrane region" description="Helical" evidence="9">
    <location>
        <begin position="61"/>
        <end position="86"/>
    </location>
</feature>
<evidence type="ECO:0000256" key="7">
    <source>
        <dbReference type="ARBA" id="ARBA00022989"/>
    </source>
</evidence>
<feature type="transmembrane region" description="Helical" evidence="9">
    <location>
        <begin position="106"/>
        <end position="136"/>
    </location>
</feature>
<name>A0A212K7X5_9BACT</name>
<evidence type="ECO:0000256" key="6">
    <source>
        <dbReference type="ARBA" id="ARBA00022692"/>
    </source>
</evidence>
<proteinExistence type="inferred from homology"/>
<dbReference type="Gene3D" id="1.10.3720.10">
    <property type="entry name" value="MetI-like"/>
    <property type="match status" value="1"/>
</dbReference>
<dbReference type="InterPro" id="IPR005672">
    <property type="entry name" value="Phosphate_PstA"/>
</dbReference>
<feature type="transmembrane region" description="Helical" evidence="9">
    <location>
        <begin position="178"/>
        <end position="198"/>
    </location>
</feature>
<gene>
    <name evidence="11" type="ORF">KM92DES2_12370</name>
</gene>
<sequence length="330" mass="35249">MSATSRLTPVPSAGPSIKLTPRPLEADLKHHDAEEPPREEGVRLQFASGKGRGQYQTFMFWLLRAIAACNVLALLAVCAFLLQNGLPALSWSFLTEPPRQMMTQGGIFPCIIGTAILSLGSLLLAFPLGVASAVYLNEYAKRNAFARFVRLGVNNLAGVPSVVFGLFGLSFFVTFCGFGVSIVSGVLTLAVLTLPVIIGTAEEALRNVPDTYREASLALGATKSQTIARVILPSALPGMLTGAILGVARAAGETAAIMFTASVFYMPKGPDSIFSPVMALPYHMYVLATAGTEIDKTRPLQYGTGLVLLLLVLGMNLLAIILRDRLQKRH</sequence>
<organism evidence="11">
    <name type="scientific">uncultured Desulfovibrio sp</name>
    <dbReference type="NCBI Taxonomy" id="167968"/>
    <lineage>
        <taxon>Bacteria</taxon>
        <taxon>Pseudomonadati</taxon>
        <taxon>Thermodesulfobacteriota</taxon>
        <taxon>Desulfovibrionia</taxon>
        <taxon>Desulfovibrionales</taxon>
        <taxon>Desulfovibrionaceae</taxon>
        <taxon>Desulfovibrio</taxon>
        <taxon>environmental samples</taxon>
    </lineage>
</organism>
<keyword evidence="5 9" id="KW-1003">Cell membrane</keyword>
<dbReference type="EMBL" id="FLUP01000001">
    <property type="protein sequence ID" value="SBW07708.1"/>
    <property type="molecule type" value="Genomic_DNA"/>
</dbReference>
<evidence type="ECO:0000256" key="8">
    <source>
        <dbReference type="ARBA" id="ARBA00023136"/>
    </source>
</evidence>
<dbReference type="Pfam" id="PF00528">
    <property type="entry name" value="BPD_transp_1"/>
    <property type="match status" value="1"/>
</dbReference>
<evidence type="ECO:0000256" key="5">
    <source>
        <dbReference type="ARBA" id="ARBA00022475"/>
    </source>
</evidence>
<dbReference type="GO" id="GO:0035435">
    <property type="term" value="P:phosphate ion transmembrane transport"/>
    <property type="evidence" value="ECO:0007669"/>
    <property type="project" value="InterPro"/>
</dbReference>
<keyword evidence="6 9" id="KW-0812">Transmembrane</keyword>
<comment type="similarity">
    <text evidence="2 9">Belongs to the binding-protein-dependent transport system permease family. CysTW subfamily.</text>
</comment>
<evidence type="ECO:0000256" key="9">
    <source>
        <dbReference type="RuleBase" id="RU363043"/>
    </source>
</evidence>
<comment type="caution">
    <text evidence="9">Lacks conserved residue(s) required for the propagation of feature annotation.</text>
</comment>